<dbReference type="STRING" id="39060.SAMN05660706_107101"/>
<dbReference type="Proteomes" id="UP000199584">
    <property type="component" value="Unassembled WGS sequence"/>
</dbReference>
<reference evidence="2" key="1">
    <citation type="submission" date="2016-10" db="EMBL/GenBank/DDBJ databases">
        <authorList>
            <person name="Varghese N."/>
            <person name="Submissions S."/>
        </authorList>
    </citation>
    <scope>NUCLEOTIDE SEQUENCE [LARGE SCALE GENOMIC DNA]</scope>
    <source>
        <strain evidence="2">DSM 3669</strain>
    </source>
</reference>
<organism evidence="1 2">
    <name type="scientific">Desulfoscipio geothermicus DSM 3669</name>
    <dbReference type="NCBI Taxonomy" id="1121426"/>
    <lineage>
        <taxon>Bacteria</taxon>
        <taxon>Bacillati</taxon>
        <taxon>Bacillota</taxon>
        <taxon>Clostridia</taxon>
        <taxon>Eubacteriales</taxon>
        <taxon>Desulfallaceae</taxon>
        <taxon>Desulfoscipio</taxon>
    </lineage>
</organism>
<evidence type="ECO:0000313" key="1">
    <source>
        <dbReference type="EMBL" id="SFR01991.1"/>
    </source>
</evidence>
<sequence>MIMILPAGHNKLKKGSVPPVEEYIRSRVPWSTEPSLKFKTEEVGIEFDEFIDGLKDGKSDAEMAEEFDVTEKLIYHLRDHFMRYGLGHIMGQD</sequence>
<accession>A0A1I6D9E2</accession>
<protein>
    <submittedName>
        <fullName evidence="1">Uncharacterized protein</fullName>
    </submittedName>
</protein>
<proteinExistence type="predicted"/>
<name>A0A1I6D9E2_9FIRM</name>
<gene>
    <name evidence="1" type="ORF">SAMN05660706_107101</name>
</gene>
<evidence type="ECO:0000313" key="2">
    <source>
        <dbReference type="Proteomes" id="UP000199584"/>
    </source>
</evidence>
<dbReference type="AlphaFoldDB" id="A0A1I6D9E2"/>
<keyword evidence="2" id="KW-1185">Reference proteome</keyword>
<dbReference type="EMBL" id="FOYM01000007">
    <property type="protein sequence ID" value="SFR01991.1"/>
    <property type="molecule type" value="Genomic_DNA"/>
</dbReference>